<dbReference type="InterPro" id="IPR010438">
    <property type="entry name" value="Lambda_Bor"/>
</dbReference>
<dbReference type="Pfam" id="PF06291">
    <property type="entry name" value="Lambda_Bor"/>
    <property type="match status" value="1"/>
</dbReference>
<dbReference type="RefSeq" id="WP_377068378.1">
    <property type="nucleotide sequence ID" value="NZ_JBHSJJ010000018.1"/>
</dbReference>
<dbReference type="EMBL" id="JBHSJJ010000018">
    <property type="protein sequence ID" value="MFC4874486.1"/>
    <property type="molecule type" value="Genomic_DNA"/>
</dbReference>
<sequence>MKRILINLMSVLILFMGATSCYTYTWTVGNGPQTGIEVKRMNHYLIYGLAPVGISDVNEMAGGAENYEVTIQHTFVDGLINAITLGIYSPTTTVVTK</sequence>
<dbReference type="Proteomes" id="UP001595818">
    <property type="component" value="Unassembled WGS sequence"/>
</dbReference>
<keyword evidence="2" id="KW-1185">Reference proteome</keyword>
<accession>A0ABV9T6V0</accession>
<dbReference type="PROSITE" id="PS51257">
    <property type="entry name" value="PROKAR_LIPOPROTEIN"/>
    <property type="match status" value="1"/>
</dbReference>
<evidence type="ECO:0000313" key="2">
    <source>
        <dbReference type="Proteomes" id="UP001595818"/>
    </source>
</evidence>
<proteinExistence type="predicted"/>
<name>A0ABV9T6V0_9BACT</name>
<protein>
    <submittedName>
        <fullName evidence="1">Bor family protein</fullName>
    </submittedName>
</protein>
<organism evidence="1 2">
    <name type="scientific">Negadavirga shengliensis</name>
    <dbReference type="NCBI Taxonomy" id="1389218"/>
    <lineage>
        <taxon>Bacteria</taxon>
        <taxon>Pseudomonadati</taxon>
        <taxon>Bacteroidota</taxon>
        <taxon>Cytophagia</taxon>
        <taxon>Cytophagales</taxon>
        <taxon>Cyclobacteriaceae</taxon>
        <taxon>Negadavirga</taxon>
    </lineage>
</organism>
<comment type="caution">
    <text evidence="1">The sequence shown here is derived from an EMBL/GenBank/DDBJ whole genome shotgun (WGS) entry which is preliminary data.</text>
</comment>
<evidence type="ECO:0000313" key="1">
    <source>
        <dbReference type="EMBL" id="MFC4874486.1"/>
    </source>
</evidence>
<reference evidence="2" key="1">
    <citation type="journal article" date="2019" name="Int. J. Syst. Evol. Microbiol.">
        <title>The Global Catalogue of Microorganisms (GCM) 10K type strain sequencing project: providing services to taxonomists for standard genome sequencing and annotation.</title>
        <authorList>
            <consortium name="The Broad Institute Genomics Platform"/>
            <consortium name="The Broad Institute Genome Sequencing Center for Infectious Disease"/>
            <person name="Wu L."/>
            <person name="Ma J."/>
        </authorList>
    </citation>
    <scope>NUCLEOTIDE SEQUENCE [LARGE SCALE GENOMIC DNA]</scope>
    <source>
        <strain evidence="2">CGMCC 4.7466</strain>
    </source>
</reference>
<gene>
    <name evidence="1" type="ORF">ACFPFU_22470</name>
</gene>